<evidence type="ECO:0000256" key="2">
    <source>
        <dbReference type="ARBA" id="ARBA00010219"/>
    </source>
</evidence>
<comment type="catalytic activity">
    <reaction evidence="7 8">
        <text>(2S,6S)-2,6-diaminopimelate = meso-2,6-diaminopimelate</text>
        <dbReference type="Rhea" id="RHEA:15393"/>
        <dbReference type="ChEBI" id="CHEBI:57609"/>
        <dbReference type="ChEBI" id="CHEBI:57791"/>
        <dbReference type="EC" id="5.1.1.7"/>
    </reaction>
</comment>
<dbReference type="Gene3D" id="3.10.310.10">
    <property type="entry name" value="Diaminopimelate Epimerase, Chain A, domain 1"/>
    <property type="match status" value="2"/>
</dbReference>
<feature type="binding site" evidence="8">
    <location>
        <begin position="85"/>
        <end position="86"/>
    </location>
    <ligand>
        <name>substrate</name>
    </ligand>
</feature>
<dbReference type="InterPro" id="IPR001653">
    <property type="entry name" value="DAP_epimerase_DapF"/>
</dbReference>
<feature type="binding site" evidence="8">
    <location>
        <position position="55"/>
    </location>
    <ligand>
        <name>substrate</name>
    </ligand>
</feature>
<protein>
    <recommendedName>
        <fullName evidence="3 8">Diaminopimelate epimerase</fullName>
        <shortName evidence="8">DAP epimerase</shortName>
        <ecNumber evidence="3 8">5.1.1.7</ecNumber>
    </recommendedName>
    <alternativeName>
        <fullName evidence="8">PLP-independent amino acid racemase</fullName>
    </alternativeName>
</protein>
<evidence type="ECO:0000256" key="7">
    <source>
        <dbReference type="ARBA" id="ARBA00051712"/>
    </source>
</evidence>
<feature type="site" description="Could be important to modulate the pK values of the two catalytic cysteine residues" evidence="8">
    <location>
        <position position="221"/>
    </location>
</feature>
<keyword evidence="6 8" id="KW-0413">Isomerase</keyword>
<dbReference type="KEGG" id="swf:E3E12_04825"/>
<feature type="binding site" evidence="8">
    <location>
        <position position="169"/>
    </location>
    <ligand>
        <name>substrate</name>
    </ligand>
</feature>
<dbReference type="SUPFAM" id="SSF54506">
    <property type="entry name" value="Diaminopimelate epimerase-like"/>
    <property type="match status" value="2"/>
</dbReference>
<feature type="active site" description="Proton acceptor" evidence="8">
    <location>
        <position position="230"/>
    </location>
</feature>
<proteinExistence type="inferred from homology"/>
<feature type="binding site" evidence="8">
    <location>
        <begin position="231"/>
        <end position="232"/>
    </location>
    <ligand>
        <name>substrate</name>
    </ligand>
</feature>
<keyword evidence="5 8" id="KW-0457">Lysine biosynthesis</keyword>
<evidence type="ECO:0000313" key="10">
    <source>
        <dbReference type="EMBL" id="QDH14390.1"/>
    </source>
</evidence>
<comment type="subunit">
    <text evidence="8">Homodimer.</text>
</comment>
<evidence type="ECO:0000256" key="5">
    <source>
        <dbReference type="ARBA" id="ARBA00023154"/>
    </source>
</evidence>
<organism evidence="10 11">
    <name type="scientific">Formicincola oecophyllae</name>
    <dbReference type="NCBI Taxonomy" id="2558361"/>
    <lineage>
        <taxon>Bacteria</taxon>
        <taxon>Pseudomonadati</taxon>
        <taxon>Pseudomonadota</taxon>
        <taxon>Alphaproteobacteria</taxon>
        <taxon>Acetobacterales</taxon>
        <taxon>Acetobacteraceae</taxon>
        <taxon>Formicincola</taxon>
    </lineage>
</organism>
<comment type="subcellular location">
    <subcellularLocation>
        <location evidence="8">Cytoplasm</location>
    </subcellularLocation>
</comment>
<evidence type="ECO:0000256" key="6">
    <source>
        <dbReference type="ARBA" id="ARBA00023235"/>
    </source>
</evidence>
<keyword evidence="8" id="KW-0963">Cytoplasm</keyword>
<dbReference type="EC" id="5.1.1.7" evidence="3 8"/>
<feature type="binding site" evidence="8">
    <location>
        <position position="75"/>
    </location>
    <ligand>
        <name>substrate</name>
    </ligand>
</feature>
<evidence type="ECO:0000256" key="8">
    <source>
        <dbReference type="HAMAP-Rule" id="MF_00197"/>
    </source>
</evidence>
<evidence type="ECO:0000313" key="11">
    <source>
        <dbReference type="Proteomes" id="UP000318709"/>
    </source>
</evidence>
<dbReference type="NCBIfam" id="TIGR00652">
    <property type="entry name" value="DapF"/>
    <property type="match status" value="1"/>
</dbReference>
<reference evidence="10 11" key="1">
    <citation type="submission" date="2019-03" db="EMBL/GenBank/DDBJ databases">
        <title>The complete genome sequence of Swingsia_sp. F3b2 LMG30590(T).</title>
        <authorList>
            <person name="Chua K.-O."/>
            <person name="Chan K.-G."/>
            <person name="See-Too W.-S."/>
        </authorList>
    </citation>
    <scope>NUCLEOTIDE SEQUENCE [LARGE SCALE GENOMIC DNA]</scope>
    <source>
        <strain evidence="10 11">F3b2</strain>
    </source>
</reference>
<evidence type="ECO:0000256" key="9">
    <source>
        <dbReference type="PROSITE-ProRule" id="PRU10125"/>
    </source>
</evidence>
<dbReference type="GO" id="GO:0008837">
    <property type="term" value="F:diaminopimelate epimerase activity"/>
    <property type="evidence" value="ECO:0007669"/>
    <property type="project" value="UniProtKB-UniRule"/>
</dbReference>
<dbReference type="EMBL" id="CP038231">
    <property type="protein sequence ID" value="QDH14390.1"/>
    <property type="molecule type" value="Genomic_DNA"/>
</dbReference>
<comment type="similarity">
    <text evidence="2 8">Belongs to the diaminopimelate epimerase family.</text>
</comment>
<evidence type="ECO:0000256" key="3">
    <source>
        <dbReference type="ARBA" id="ARBA00013080"/>
    </source>
</evidence>
<dbReference type="AlphaFoldDB" id="A0A4Y6UBT8"/>
<name>A0A4Y6UBT8_9PROT</name>
<feature type="binding site" evidence="8">
    <location>
        <position position="203"/>
    </location>
    <ligand>
        <name>substrate</name>
    </ligand>
</feature>
<sequence>MSSQPPLAFTKMHGLGNDFVIIDLRQSSVPPQGGRLPPHLIKALGDRHQGVGCDQLVMLNHPTLEGADVLVRFYNPDGSEAGACGNASRCVAKMECARLGRDAVTLQTARGLLPARRLEGGLVEVAMGRPLLAGSDVPLAPDKQGQATDFMTVEALGQQLEGGACSMGNPHFTVFSPLNLDEGQLAALGAALEHHPLFPERANIGFAKVIGPHRLQLKVWERGTGFTPACGSGACAAAVNAIRRGVVARDQPCEVAMEHGALLVDWPSDSAPVLMTGPAVTVFEGVLSPAGLAQQTGAAKGRSHHD</sequence>
<keyword evidence="11" id="KW-1185">Reference proteome</keyword>
<dbReference type="PANTHER" id="PTHR31689:SF0">
    <property type="entry name" value="DIAMINOPIMELATE EPIMERASE"/>
    <property type="match status" value="1"/>
</dbReference>
<dbReference type="OrthoDB" id="9805408at2"/>
<feature type="active site" evidence="9">
    <location>
        <position position="84"/>
    </location>
</feature>
<dbReference type="GO" id="GO:0009089">
    <property type="term" value="P:lysine biosynthetic process via diaminopimelate"/>
    <property type="evidence" value="ECO:0007669"/>
    <property type="project" value="UniProtKB-UniRule"/>
</dbReference>
<dbReference type="Pfam" id="PF01678">
    <property type="entry name" value="DAP_epimerase"/>
    <property type="match status" value="2"/>
</dbReference>
<evidence type="ECO:0000256" key="1">
    <source>
        <dbReference type="ARBA" id="ARBA00005196"/>
    </source>
</evidence>
<dbReference type="UniPathway" id="UPA00034">
    <property type="reaction ID" value="UER00025"/>
</dbReference>
<comment type="pathway">
    <text evidence="1 8">Amino-acid biosynthesis; L-lysine biosynthesis via DAP pathway; DL-2,6-diaminopimelate from LL-2,6-diaminopimelate: step 1/1.</text>
</comment>
<keyword evidence="4 8" id="KW-0028">Amino-acid biosynthesis</keyword>
<feature type="binding site" evidence="8">
    <location>
        <begin position="221"/>
        <end position="222"/>
    </location>
    <ligand>
        <name>substrate</name>
    </ligand>
</feature>
<dbReference type="HAMAP" id="MF_00197">
    <property type="entry name" value="DAP_epimerase"/>
    <property type="match status" value="1"/>
</dbReference>
<comment type="function">
    <text evidence="8">Catalyzes the stereoinversion of LL-2,6-diaminopimelate (L,L-DAP) to meso-diaminopimelate (meso-DAP), a precursor of L-lysine and an essential component of the bacterial peptidoglycan.</text>
</comment>
<evidence type="ECO:0000256" key="4">
    <source>
        <dbReference type="ARBA" id="ARBA00022605"/>
    </source>
</evidence>
<feature type="site" description="Could be important to modulate the pK values of the two catalytic cysteine residues" evidence="8">
    <location>
        <position position="171"/>
    </location>
</feature>
<gene>
    <name evidence="8" type="primary">dapF</name>
    <name evidence="10" type="ORF">E3E12_04825</name>
</gene>
<dbReference type="GO" id="GO:0005829">
    <property type="term" value="C:cytosol"/>
    <property type="evidence" value="ECO:0007669"/>
    <property type="project" value="TreeGrafter"/>
</dbReference>
<feature type="binding site" evidence="8">
    <location>
        <position position="17"/>
    </location>
    <ligand>
        <name>substrate</name>
    </ligand>
</feature>
<dbReference type="RefSeq" id="WP_141444092.1">
    <property type="nucleotide sequence ID" value="NZ_CP038231.1"/>
</dbReference>
<accession>A0A4Y6UBT8</accession>
<dbReference type="PANTHER" id="PTHR31689">
    <property type="entry name" value="DIAMINOPIMELATE EPIMERASE, CHLOROPLASTIC"/>
    <property type="match status" value="1"/>
</dbReference>
<dbReference type="PROSITE" id="PS01326">
    <property type="entry name" value="DAP_EPIMERASE"/>
    <property type="match status" value="1"/>
</dbReference>
<dbReference type="Proteomes" id="UP000318709">
    <property type="component" value="Chromosome"/>
</dbReference>
<feature type="active site" description="Proton donor" evidence="8">
    <location>
        <position position="84"/>
    </location>
</feature>
<dbReference type="InterPro" id="IPR018510">
    <property type="entry name" value="DAP_epimerase_AS"/>
</dbReference>